<dbReference type="EMBL" id="LR796639">
    <property type="protein sequence ID" value="CAB4156781.1"/>
    <property type="molecule type" value="Genomic_DNA"/>
</dbReference>
<proteinExistence type="predicted"/>
<reference evidence="1" key="1">
    <citation type="submission" date="2020-04" db="EMBL/GenBank/DDBJ databases">
        <authorList>
            <person name="Chiriac C."/>
            <person name="Salcher M."/>
            <person name="Ghai R."/>
            <person name="Kavagutti S V."/>
        </authorList>
    </citation>
    <scope>NUCLEOTIDE SEQUENCE</scope>
</reference>
<name>A0A6J5NGZ8_9CAUD</name>
<organism evidence="1">
    <name type="scientific">uncultured Caudovirales phage</name>
    <dbReference type="NCBI Taxonomy" id="2100421"/>
    <lineage>
        <taxon>Viruses</taxon>
        <taxon>Duplodnaviria</taxon>
        <taxon>Heunggongvirae</taxon>
        <taxon>Uroviricota</taxon>
        <taxon>Caudoviricetes</taxon>
        <taxon>Peduoviridae</taxon>
        <taxon>Maltschvirus</taxon>
        <taxon>Maltschvirus maltsch</taxon>
    </lineage>
</organism>
<accession>A0A6J5NGZ8</accession>
<evidence type="ECO:0000313" key="1">
    <source>
        <dbReference type="EMBL" id="CAB4156781.1"/>
    </source>
</evidence>
<gene>
    <name evidence="1" type="ORF">UFOVP658_154</name>
</gene>
<protein>
    <submittedName>
        <fullName evidence="1">Uncharacterized protein</fullName>
    </submittedName>
</protein>
<sequence length="72" mass="7905">MELNPQTIIDEMMKKINSLMTENIILSSQVKTLSEKLSGYVDASPSTVMQATIDSEGKYDEAIKEGRIGPGK</sequence>